<evidence type="ECO:0008006" key="2">
    <source>
        <dbReference type="Google" id="ProtNLM"/>
    </source>
</evidence>
<dbReference type="EMBL" id="UINC01119633">
    <property type="protein sequence ID" value="SVC93598.1"/>
    <property type="molecule type" value="Genomic_DNA"/>
</dbReference>
<organism evidence="1">
    <name type="scientific">marine metagenome</name>
    <dbReference type="NCBI Taxonomy" id="408172"/>
    <lineage>
        <taxon>unclassified sequences</taxon>
        <taxon>metagenomes</taxon>
        <taxon>ecological metagenomes</taxon>
    </lineage>
</organism>
<name>A0A382R9A8_9ZZZZ</name>
<dbReference type="InterPro" id="IPR024078">
    <property type="entry name" value="LmbE-like_dom_sf"/>
</dbReference>
<dbReference type="SUPFAM" id="SSF102588">
    <property type="entry name" value="LmbE-like"/>
    <property type="match status" value="1"/>
</dbReference>
<gene>
    <name evidence="1" type="ORF">METZ01_LOCUS346452</name>
</gene>
<proteinExistence type="predicted"/>
<reference evidence="1" key="1">
    <citation type="submission" date="2018-05" db="EMBL/GenBank/DDBJ databases">
        <authorList>
            <person name="Lanie J.A."/>
            <person name="Ng W.-L."/>
            <person name="Kazmierczak K.M."/>
            <person name="Andrzejewski T.M."/>
            <person name="Davidsen T.M."/>
            <person name="Wayne K.J."/>
            <person name="Tettelin H."/>
            <person name="Glass J.I."/>
            <person name="Rusch D."/>
            <person name="Podicherti R."/>
            <person name="Tsui H.-C.T."/>
            <person name="Winkler M.E."/>
        </authorList>
    </citation>
    <scope>NUCLEOTIDE SEQUENCE</scope>
</reference>
<sequence length="79" mass="8427">MVELLAMGQERFADPVQVLIVTAHPDDDAAFSGVVYQVTHQLGGVVDLALVTDGSGGFRYSTLAEEIYGLDLTSETVAR</sequence>
<protein>
    <recommendedName>
        <fullName evidence="2">LmbE family protein</fullName>
    </recommendedName>
</protein>
<dbReference type="AlphaFoldDB" id="A0A382R9A8"/>
<evidence type="ECO:0000313" key="1">
    <source>
        <dbReference type="EMBL" id="SVC93598.1"/>
    </source>
</evidence>
<feature type="non-terminal residue" evidence="1">
    <location>
        <position position="79"/>
    </location>
</feature>
<dbReference type="Gene3D" id="3.40.50.10320">
    <property type="entry name" value="LmbE-like"/>
    <property type="match status" value="1"/>
</dbReference>
<accession>A0A382R9A8</accession>